<dbReference type="InterPro" id="IPR009056">
    <property type="entry name" value="Cyt_c-like_dom"/>
</dbReference>
<name>A0A3N2R8G7_9RHOB</name>
<dbReference type="RefSeq" id="WP_123641305.1">
    <property type="nucleotide sequence ID" value="NZ_ML119082.1"/>
</dbReference>
<dbReference type="GO" id="GO:0009055">
    <property type="term" value="F:electron transfer activity"/>
    <property type="evidence" value="ECO:0007669"/>
    <property type="project" value="InterPro"/>
</dbReference>
<evidence type="ECO:0000256" key="2">
    <source>
        <dbReference type="ARBA" id="ARBA00022723"/>
    </source>
</evidence>
<keyword evidence="9" id="KW-1185">Reference proteome</keyword>
<keyword evidence="6" id="KW-0732">Signal</keyword>
<gene>
    <name evidence="8" type="ORF">EAT49_05610</name>
</gene>
<dbReference type="GO" id="GO:0020037">
    <property type="term" value="F:heme binding"/>
    <property type="evidence" value="ECO:0007669"/>
    <property type="project" value="InterPro"/>
</dbReference>
<dbReference type="PANTHER" id="PTHR33751">
    <property type="entry name" value="CBB3-TYPE CYTOCHROME C OXIDASE SUBUNIT FIXP"/>
    <property type="match status" value="1"/>
</dbReference>
<feature type="domain" description="Cytochrome c" evidence="7">
    <location>
        <begin position="65"/>
        <end position="154"/>
    </location>
</feature>
<dbReference type="Gene3D" id="1.10.760.10">
    <property type="entry name" value="Cytochrome c-like domain"/>
    <property type="match status" value="2"/>
</dbReference>
<dbReference type="PROSITE" id="PS51007">
    <property type="entry name" value="CYTC"/>
    <property type="match status" value="2"/>
</dbReference>
<dbReference type="SUPFAM" id="SSF46626">
    <property type="entry name" value="Cytochrome c"/>
    <property type="match status" value="2"/>
</dbReference>
<keyword evidence="2 4" id="KW-0479">Metal-binding</keyword>
<evidence type="ECO:0000313" key="8">
    <source>
        <dbReference type="EMBL" id="ROU03770.1"/>
    </source>
</evidence>
<dbReference type="EMBL" id="RDRB01000002">
    <property type="protein sequence ID" value="ROU03770.1"/>
    <property type="molecule type" value="Genomic_DNA"/>
</dbReference>
<dbReference type="GO" id="GO:0046872">
    <property type="term" value="F:metal ion binding"/>
    <property type="evidence" value="ECO:0007669"/>
    <property type="project" value="UniProtKB-KW"/>
</dbReference>
<dbReference type="OrthoDB" id="9773456at2"/>
<accession>A0A3N2R8G7</accession>
<proteinExistence type="predicted"/>
<feature type="region of interest" description="Disordered" evidence="5">
    <location>
        <begin position="258"/>
        <end position="292"/>
    </location>
</feature>
<dbReference type="InterPro" id="IPR036909">
    <property type="entry name" value="Cyt_c-like_dom_sf"/>
</dbReference>
<reference evidence="8 9" key="1">
    <citation type="submission" date="2018-10" db="EMBL/GenBank/DDBJ databases">
        <title>Histidinibacterium lentulum gen. nov., sp. nov., a marine bacterium from the culture broth of Picochlorum sp. 122.</title>
        <authorList>
            <person name="Wang G."/>
        </authorList>
    </citation>
    <scope>NUCLEOTIDE SEQUENCE [LARGE SCALE GENOMIC DNA]</scope>
    <source>
        <strain evidence="8 9">B17</strain>
    </source>
</reference>
<evidence type="ECO:0000256" key="4">
    <source>
        <dbReference type="PROSITE-ProRule" id="PRU00433"/>
    </source>
</evidence>
<organism evidence="8 9">
    <name type="scientific">Histidinibacterium lentulum</name>
    <dbReference type="NCBI Taxonomy" id="2480588"/>
    <lineage>
        <taxon>Bacteria</taxon>
        <taxon>Pseudomonadati</taxon>
        <taxon>Pseudomonadota</taxon>
        <taxon>Alphaproteobacteria</taxon>
        <taxon>Rhodobacterales</taxon>
        <taxon>Paracoccaceae</taxon>
        <taxon>Histidinibacterium</taxon>
    </lineage>
</organism>
<feature type="domain" description="Cytochrome c" evidence="7">
    <location>
        <begin position="174"/>
        <end position="257"/>
    </location>
</feature>
<dbReference type="PANTHER" id="PTHR33751:SF11">
    <property type="entry name" value="BLL4483 PROTEIN"/>
    <property type="match status" value="1"/>
</dbReference>
<dbReference type="Pfam" id="PF00034">
    <property type="entry name" value="Cytochrom_C"/>
    <property type="match status" value="2"/>
</dbReference>
<sequence length="292" mass="30735">MPTRKTRLTAGAAVAIAVAVAVPMLTDAQDYAPFTGGPTADDLDRLLEEPDDALVVPGREPVDEATLEAGRLVAMGGTEAGGSSMACITCHGANGQGDGSGAFPRLTGQPAWYLYKQLADYAEGSRPNRVMSGIAERMTEAEMEAVALYYAAVDAPFRPVRGEVNGLTLQWGGQLAAVGSAEQGIPACVNCHGASGSGLPPSVPYLAGQYADYMVLQLQLWKAGIRDNDAMDVMSTIADKMTEEDMRAVSEYFARVRPEEDRREGSGGAVRILEQEEPVAAPDANALLPLGD</sequence>
<evidence type="ECO:0000256" key="1">
    <source>
        <dbReference type="ARBA" id="ARBA00022617"/>
    </source>
</evidence>
<dbReference type="Proteomes" id="UP000268016">
    <property type="component" value="Unassembled WGS sequence"/>
</dbReference>
<keyword evidence="3 4" id="KW-0408">Iron</keyword>
<protein>
    <submittedName>
        <fullName evidence="8">Cytochrome c4</fullName>
    </submittedName>
</protein>
<evidence type="ECO:0000256" key="3">
    <source>
        <dbReference type="ARBA" id="ARBA00023004"/>
    </source>
</evidence>
<feature type="chain" id="PRO_5018009446" evidence="6">
    <location>
        <begin position="29"/>
        <end position="292"/>
    </location>
</feature>
<evidence type="ECO:0000259" key="7">
    <source>
        <dbReference type="PROSITE" id="PS51007"/>
    </source>
</evidence>
<evidence type="ECO:0000313" key="9">
    <source>
        <dbReference type="Proteomes" id="UP000268016"/>
    </source>
</evidence>
<evidence type="ECO:0000256" key="5">
    <source>
        <dbReference type="SAM" id="MobiDB-lite"/>
    </source>
</evidence>
<feature type="signal peptide" evidence="6">
    <location>
        <begin position="1"/>
        <end position="28"/>
    </location>
</feature>
<dbReference type="AlphaFoldDB" id="A0A3N2R8G7"/>
<comment type="caution">
    <text evidence="8">The sequence shown here is derived from an EMBL/GenBank/DDBJ whole genome shotgun (WGS) entry which is preliminary data.</text>
</comment>
<keyword evidence="1 4" id="KW-0349">Heme</keyword>
<dbReference type="InterPro" id="IPR050597">
    <property type="entry name" value="Cytochrome_c_Oxidase_Subunit"/>
</dbReference>
<evidence type="ECO:0000256" key="6">
    <source>
        <dbReference type="SAM" id="SignalP"/>
    </source>
</evidence>